<dbReference type="PANTHER" id="PTHR43280:SF30">
    <property type="entry name" value="MMSAB OPERON REGULATORY PROTEIN"/>
    <property type="match status" value="1"/>
</dbReference>
<dbReference type="SMART" id="SM00342">
    <property type="entry name" value="HTH_ARAC"/>
    <property type="match status" value="1"/>
</dbReference>
<evidence type="ECO:0000256" key="2">
    <source>
        <dbReference type="ARBA" id="ARBA00023125"/>
    </source>
</evidence>
<keyword evidence="3" id="KW-0804">Transcription</keyword>
<dbReference type="PROSITE" id="PS01124">
    <property type="entry name" value="HTH_ARAC_FAMILY_2"/>
    <property type="match status" value="1"/>
</dbReference>
<accession>A0ABW1UZB3</accession>
<dbReference type="SUPFAM" id="SSF51215">
    <property type="entry name" value="Regulatory protein AraC"/>
    <property type="match status" value="1"/>
</dbReference>
<dbReference type="Proteomes" id="UP001596233">
    <property type="component" value="Unassembled WGS sequence"/>
</dbReference>
<dbReference type="RefSeq" id="WP_379231424.1">
    <property type="nucleotide sequence ID" value="NZ_JBHSTE010000001.1"/>
</dbReference>
<keyword evidence="2" id="KW-0238">DNA-binding</keyword>
<evidence type="ECO:0000259" key="4">
    <source>
        <dbReference type="PROSITE" id="PS01124"/>
    </source>
</evidence>
<evidence type="ECO:0000313" key="6">
    <source>
        <dbReference type="Proteomes" id="UP001596233"/>
    </source>
</evidence>
<dbReference type="InterPro" id="IPR003313">
    <property type="entry name" value="AraC-bd"/>
</dbReference>
<organism evidence="5 6">
    <name type="scientific">Paenibacillus septentrionalis</name>
    <dbReference type="NCBI Taxonomy" id="429342"/>
    <lineage>
        <taxon>Bacteria</taxon>
        <taxon>Bacillati</taxon>
        <taxon>Bacillota</taxon>
        <taxon>Bacilli</taxon>
        <taxon>Bacillales</taxon>
        <taxon>Paenibacillaceae</taxon>
        <taxon>Paenibacillus</taxon>
    </lineage>
</organism>
<keyword evidence="1" id="KW-0805">Transcription regulation</keyword>
<dbReference type="EMBL" id="JBHSTE010000001">
    <property type="protein sequence ID" value="MFC6331807.1"/>
    <property type="molecule type" value="Genomic_DNA"/>
</dbReference>
<dbReference type="Gene3D" id="2.60.120.280">
    <property type="entry name" value="Regulatory protein AraC"/>
    <property type="match status" value="1"/>
</dbReference>
<keyword evidence="6" id="KW-1185">Reference proteome</keyword>
<dbReference type="Gene3D" id="1.10.10.60">
    <property type="entry name" value="Homeodomain-like"/>
    <property type="match status" value="2"/>
</dbReference>
<evidence type="ECO:0000256" key="1">
    <source>
        <dbReference type="ARBA" id="ARBA00023015"/>
    </source>
</evidence>
<evidence type="ECO:0000256" key="3">
    <source>
        <dbReference type="ARBA" id="ARBA00023163"/>
    </source>
</evidence>
<comment type="caution">
    <text evidence="5">The sequence shown here is derived from an EMBL/GenBank/DDBJ whole genome shotgun (WGS) entry which is preliminary data.</text>
</comment>
<name>A0ABW1UZB3_9BACL</name>
<dbReference type="SUPFAM" id="SSF46689">
    <property type="entry name" value="Homeodomain-like"/>
    <property type="match status" value="2"/>
</dbReference>
<dbReference type="PANTHER" id="PTHR43280">
    <property type="entry name" value="ARAC-FAMILY TRANSCRIPTIONAL REGULATOR"/>
    <property type="match status" value="1"/>
</dbReference>
<feature type="domain" description="HTH araC/xylS-type" evidence="4">
    <location>
        <begin position="167"/>
        <end position="265"/>
    </location>
</feature>
<dbReference type="InterPro" id="IPR018060">
    <property type="entry name" value="HTH_AraC"/>
</dbReference>
<dbReference type="InterPro" id="IPR037923">
    <property type="entry name" value="HTH-like"/>
</dbReference>
<dbReference type="Pfam" id="PF02311">
    <property type="entry name" value="AraC_binding"/>
    <property type="match status" value="1"/>
</dbReference>
<dbReference type="InterPro" id="IPR009057">
    <property type="entry name" value="Homeodomain-like_sf"/>
</dbReference>
<dbReference type="Pfam" id="PF12833">
    <property type="entry name" value="HTH_18"/>
    <property type="match status" value="1"/>
</dbReference>
<proteinExistence type="predicted"/>
<gene>
    <name evidence="5" type="ORF">ACFP56_04165</name>
</gene>
<evidence type="ECO:0000313" key="5">
    <source>
        <dbReference type="EMBL" id="MFC6331807.1"/>
    </source>
</evidence>
<sequence length="269" mass="31236">MKRFDEPSQYDGKCYSIVISGHFQVNDSYVTIREQGMKDWLIAYTLSGEGYFNTPEGMKTCTSGDIVILKPDTPHRYGTSKGETWNFVWAHFADPFIADRLLPVEALYVEAIQSVSVQKRIYRAFRRIISDSRERSQFWHDLCLNSLREILMLLAQQRELQLDPRVEEALHYLSLHMRSNIKIDTLAKAIGLSSSRLSHLFREQTGHSIIDTLNQMRIHQAALLLEHTNRSASEVAYDVGFHNYNHFINQFRTWMGTTPSDYKKTLLQL</sequence>
<reference evidence="6" key="1">
    <citation type="journal article" date="2019" name="Int. J. Syst. Evol. Microbiol.">
        <title>The Global Catalogue of Microorganisms (GCM) 10K type strain sequencing project: providing services to taxonomists for standard genome sequencing and annotation.</title>
        <authorList>
            <consortium name="The Broad Institute Genomics Platform"/>
            <consortium name="The Broad Institute Genome Sequencing Center for Infectious Disease"/>
            <person name="Wu L."/>
            <person name="Ma J."/>
        </authorList>
    </citation>
    <scope>NUCLEOTIDE SEQUENCE [LARGE SCALE GENOMIC DNA]</scope>
    <source>
        <strain evidence="6">PCU 280</strain>
    </source>
</reference>
<protein>
    <submittedName>
        <fullName evidence="5">Helix-turn-helix domain-containing protein</fullName>
    </submittedName>
</protein>